<keyword evidence="3" id="KW-1185">Reference proteome</keyword>
<dbReference type="RefSeq" id="WP_135086454.1">
    <property type="nucleotide sequence ID" value="NZ_SPDV01000017.1"/>
</dbReference>
<protein>
    <submittedName>
        <fullName evidence="2">Uncharacterized protein</fullName>
    </submittedName>
</protein>
<feature type="transmembrane region" description="Helical" evidence="1">
    <location>
        <begin position="7"/>
        <end position="27"/>
    </location>
</feature>
<dbReference type="EMBL" id="SPDV01000017">
    <property type="protein sequence ID" value="TFI58388.1"/>
    <property type="molecule type" value="Genomic_DNA"/>
</dbReference>
<feature type="transmembrane region" description="Helical" evidence="1">
    <location>
        <begin position="127"/>
        <end position="144"/>
    </location>
</feature>
<gene>
    <name evidence="2" type="ORF">E2493_10415</name>
</gene>
<dbReference type="AlphaFoldDB" id="A0A4Y8ZQU0"/>
<evidence type="ECO:0000313" key="2">
    <source>
        <dbReference type="EMBL" id="TFI58388.1"/>
    </source>
</evidence>
<organism evidence="2 3">
    <name type="scientific">Sphingomonas parva</name>
    <dbReference type="NCBI Taxonomy" id="2555898"/>
    <lineage>
        <taxon>Bacteria</taxon>
        <taxon>Pseudomonadati</taxon>
        <taxon>Pseudomonadota</taxon>
        <taxon>Alphaproteobacteria</taxon>
        <taxon>Sphingomonadales</taxon>
        <taxon>Sphingomonadaceae</taxon>
        <taxon>Sphingomonas</taxon>
    </lineage>
</organism>
<evidence type="ECO:0000256" key="1">
    <source>
        <dbReference type="SAM" id="Phobius"/>
    </source>
</evidence>
<feature type="transmembrane region" description="Helical" evidence="1">
    <location>
        <begin position="156"/>
        <end position="179"/>
    </location>
</feature>
<proteinExistence type="predicted"/>
<accession>A0A4Y8ZQU0</accession>
<keyword evidence="1" id="KW-1133">Transmembrane helix</keyword>
<comment type="caution">
    <text evidence="2">The sequence shown here is derived from an EMBL/GenBank/DDBJ whole genome shotgun (WGS) entry which is preliminary data.</text>
</comment>
<evidence type="ECO:0000313" key="3">
    <source>
        <dbReference type="Proteomes" id="UP000298213"/>
    </source>
</evidence>
<dbReference type="Proteomes" id="UP000298213">
    <property type="component" value="Unassembled WGS sequence"/>
</dbReference>
<sequence length="198" mass="20978">MIRVIIGAVPAALAMFVIGFIFFASGLQNIASRNLDDMQAAAVQQSLAANLHGTGTYVIPNPEGSSAQTVMYGKGPVATVHYNSHGYPAMDAGALLGGLFLDFIVALLIGAALIGIDRRVPDFGSRARVVAIIAVAASAFMHLGEPIYYHHDWPHFIYLFIADAAALIAAGLIIARWFLPTPAREHSAALHAETRDAA</sequence>
<name>A0A4Y8ZQU0_9SPHN</name>
<keyword evidence="1" id="KW-0812">Transmembrane</keyword>
<reference evidence="2 3" key="1">
    <citation type="submission" date="2019-03" db="EMBL/GenBank/DDBJ databases">
        <title>Genome sequence of Sphingomonas sp. 17J27-24.</title>
        <authorList>
            <person name="Kim M."/>
            <person name="Maeng S."/>
            <person name="Sathiyaraj S."/>
        </authorList>
    </citation>
    <scope>NUCLEOTIDE SEQUENCE [LARGE SCALE GENOMIC DNA]</scope>
    <source>
        <strain evidence="2 3">17J27-24</strain>
    </source>
</reference>
<feature type="transmembrane region" description="Helical" evidence="1">
    <location>
        <begin position="92"/>
        <end position="115"/>
    </location>
</feature>
<keyword evidence="1" id="KW-0472">Membrane</keyword>
<dbReference type="OrthoDB" id="7478200at2"/>